<dbReference type="EMBL" id="JACHND010000001">
    <property type="protein sequence ID" value="MBB4704954.1"/>
    <property type="molecule type" value="Genomic_DNA"/>
</dbReference>
<dbReference type="GO" id="GO:0043752">
    <property type="term" value="F:adenosylcobinamide kinase activity"/>
    <property type="evidence" value="ECO:0007669"/>
    <property type="project" value="UniProtKB-EC"/>
</dbReference>
<dbReference type="RefSeq" id="WP_203958955.1">
    <property type="nucleotide sequence ID" value="NZ_BOOV01000006.1"/>
</dbReference>
<sequence>MRGLVKVLLSGTAGPYGWPEPGCGCASCGRLPAGHRLPTAVVLDDAVRLAPPAGLALAPPATLPKGYRMTVTPDGYAVSGPDRGRVLHAAPPGGHAGEPSPSWAEDAYDLVLIDLLDRPQRLGDLRRRGLVTDRTRVVAVGLDHRAPSEAELFRRLAFWGAEAVADGTTLDTRRPAPARAPAPKRVLVLGGARSGKSEEAETRLIAEPDVTYVATGPTGRLDEDWLARVRAHRARRPPYWTTIETTELEALLRSESGPLLVDGIGTWLAAVFDACGAWDDPAHDRPRGRKPGRFGTALDAVAARCDELVAAWRRTRAQVVAVSDEVGLSVVPATAAGRVFRDALGRLNRGLAEESEEALLVVAGRVLPLPI</sequence>
<dbReference type="CDD" id="cd00544">
    <property type="entry name" value="CobU"/>
    <property type="match status" value="1"/>
</dbReference>
<dbReference type="InterPro" id="IPR027417">
    <property type="entry name" value="P-loop_NTPase"/>
</dbReference>
<comment type="similarity">
    <text evidence="7">Belongs to the CobU/CobP family.</text>
</comment>
<evidence type="ECO:0000256" key="12">
    <source>
        <dbReference type="ARBA" id="ARBA00022741"/>
    </source>
</evidence>
<accession>A0A7W7DDQ2</accession>
<evidence type="ECO:0000256" key="13">
    <source>
        <dbReference type="ARBA" id="ARBA00022777"/>
    </source>
</evidence>
<dbReference type="AlphaFoldDB" id="A0A7W7DDQ2"/>
<evidence type="ECO:0000256" key="17">
    <source>
        <dbReference type="ARBA" id="ARBA00030571"/>
    </source>
</evidence>
<evidence type="ECO:0000256" key="4">
    <source>
        <dbReference type="ARBA" id="ARBA00003889"/>
    </source>
</evidence>
<dbReference type="EC" id="2.7.7.62" evidence="9"/>
<dbReference type="GO" id="GO:0009236">
    <property type="term" value="P:cobalamin biosynthetic process"/>
    <property type="evidence" value="ECO:0007669"/>
    <property type="project" value="UniProtKB-UniPathway"/>
</dbReference>
<protein>
    <recommendedName>
        <fullName evidence="16">Adenosylcobinamide kinase</fullName>
        <ecNumber evidence="8">2.7.1.156</ecNumber>
        <ecNumber evidence="9">2.7.7.62</ecNumber>
    </recommendedName>
    <alternativeName>
        <fullName evidence="17">Adenosylcobinamide-phosphate guanylyltransferase</fullName>
    </alternativeName>
</protein>
<keyword evidence="12" id="KW-0547">Nucleotide-binding</keyword>
<evidence type="ECO:0000256" key="11">
    <source>
        <dbReference type="ARBA" id="ARBA00022679"/>
    </source>
</evidence>
<comment type="catalytic activity">
    <reaction evidence="3">
        <text>adenosylcob(III)inamide + GTP = adenosylcob(III)inamide phosphate + GDP + H(+)</text>
        <dbReference type="Rhea" id="RHEA:15765"/>
        <dbReference type="ChEBI" id="CHEBI:2480"/>
        <dbReference type="ChEBI" id="CHEBI:15378"/>
        <dbReference type="ChEBI" id="CHEBI:37565"/>
        <dbReference type="ChEBI" id="CHEBI:58189"/>
        <dbReference type="ChEBI" id="CHEBI:58502"/>
        <dbReference type="EC" id="2.7.1.156"/>
    </reaction>
</comment>
<dbReference type="Pfam" id="PF02283">
    <property type="entry name" value="CobU"/>
    <property type="match status" value="1"/>
</dbReference>
<keyword evidence="14" id="KW-0067">ATP-binding</keyword>
<keyword evidence="15" id="KW-0342">GTP-binding</keyword>
<evidence type="ECO:0000256" key="16">
    <source>
        <dbReference type="ARBA" id="ARBA00029570"/>
    </source>
</evidence>
<evidence type="ECO:0000256" key="10">
    <source>
        <dbReference type="ARBA" id="ARBA00022573"/>
    </source>
</evidence>
<evidence type="ECO:0000313" key="19">
    <source>
        <dbReference type="Proteomes" id="UP000542210"/>
    </source>
</evidence>
<comment type="pathway">
    <text evidence="5">Cofactor biosynthesis; adenosylcobalamin biosynthesis; adenosylcobalamin from cob(II)yrinate a,c-diamide: step 6/7.</text>
</comment>
<dbReference type="GO" id="GO:0008820">
    <property type="term" value="F:cobinamide phosphate guanylyltransferase activity"/>
    <property type="evidence" value="ECO:0007669"/>
    <property type="project" value="UniProtKB-EC"/>
</dbReference>
<evidence type="ECO:0000256" key="6">
    <source>
        <dbReference type="ARBA" id="ARBA00005159"/>
    </source>
</evidence>
<evidence type="ECO:0000256" key="5">
    <source>
        <dbReference type="ARBA" id="ARBA00004692"/>
    </source>
</evidence>
<dbReference type="GO" id="GO:0005524">
    <property type="term" value="F:ATP binding"/>
    <property type="evidence" value="ECO:0007669"/>
    <property type="project" value="UniProtKB-KW"/>
</dbReference>
<reference evidence="18 19" key="1">
    <citation type="submission" date="2020-08" db="EMBL/GenBank/DDBJ databases">
        <title>Sequencing the genomes of 1000 actinobacteria strains.</title>
        <authorList>
            <person name="Klenk H.-P."/>
        </authorList>
    </citation>
    <scope>NUCLEOTIDE SEQUENCE [LARGE SCALE GENOMIC DNA]</scope>
    <source>
        <strain evidence="18 19">DSM 45784</strain>
    </source>
</reference>
<comment type="catalytic activity">
    <reaction evidence="2">
        <text>adenosylcob(III)inamide phosphate + GTP + H(+) = adenosylcob(III)inamide-GDP + diphosphate</text>
        <dbReference type="Rhea" id="RHEA:22712"/>
        <dbReference type="ChEBI" id="CHEBI:15378"/>
        <dbReference type="ChEBI" id="CHEBI:33019"/>
        <dbReference type="ChEBI" id="CHEBI:37565"/>
        <dbReference type="ChEBI" id="CHEBI:58502"/>
        <dbReference type="ChEBI" id="CHEBI:60487"/>
        <dbReference type="EC" id="2.7.7.62"/>
    </reaction>
</comment>
<gene>
    <name evidence="18" type="ORF">BJ982_006498</name>
</gene>
<comment type="catalytic activity">
    <reaction evidence="1">
        <text>adenosylcob(III)inamide + ATP = adenosylcob(III)inamide phosphate + ADP + H(+)</text>
        <dbReference type="Rhea" id="RHEA:15769"/>
        <dbReference type="ChEBI" id="CHEBI:2480"/>
        <dbReference type="ChEBI" id="CHEBI:15378"/>
        <dbReference type="ChEBI" id="CHEBI:30616"/>
        <dbReference type="ChEBI" id="CHEBI:58502"/>
        <dbReference type="ChEBI" id="CHEBI:456216"/>
        <dbReference type="EC" id="2.7.1.156"/>
    </reaction>
</comment>
<dbReference type="InterPro" id="IPR003203">
    <property type="entry name" value="CobU/CobP"/>
</dbReference>
<proteinExistence type="inferred from homology"/>
<keyword evidence="13 18" id="KW-0418">Kinase</keyword>
<evidence type="ECO:0000256" key="7">
    <source>
        <dbReference type="ARBA" id="ARBA00007490"/>
    </source>
</evidence>
<evidence type="ECO:0000256" key="3">
    <source>
        <dbReference type="ARBA" id="ARBA00001522"/>
    </source>
</evidence>
<evidence type="ECO:0000313" key="18">
    <source>
        <dbReference type="EMBL" id="MBB4704954.1"/>
    </source>
</evidence>
<dbReference type="PANTHER" id="PTHR34848">
    <property type="match status" value="1"/>
</dbReference>
<keyword evidence="10" id="KW-0169">Cobalamin biosynthesis</keyword>
<name>A0A7W7DDQ2_9ACTN</name>
<dbReference type="SUPFAM" id="SSF52540">
    <property type="entry name" value="P-loop containing nucleoside triphosphate hydrolases"/>
    <property type="match status" value="1"/>
</dbReference>
<evidence type="ECO:0000256" key="14">
    <source>
        <dbReference type="ARBA" id="ARBA00022840"/>
    </source>
</evidence>
<comment type="pathway">
    <text evidence="6">Cofactor biosynthesis; adenosylcobalamin biosynthesis; adenosylcobalamin from cob(II)yrinate a,c-diamide: step 5/7.</text>
</comment>
<dbReference type="EC" id="2.7.1.156" evidence="8"/>
<evidence type="ECO:0000256" key="9">
    <source>
        <dbReference type="ARBA" id="ARBA00012523"/>
    </source>
</evidence>
<dbReference type="Gene3D" id="3.40.50.300">
    <property type="entry name" value="P-loop containing nucleotide triphosphate hydrolases"/>
    <property type="match status" value="1"/>
</dbReference>
<dbReference type="PANTHER" id="PTHR34848:SF1">
    <property type="entry name" value="BIFUNCTIONAL ADENOSYLCOBALAMIN BIOSYNTHESIS PROTEIN COBU"/>
    <property type="match status" value="1"/>
</dbReference>
<evidence type="ECO:0000256" key="2">
    <source>
        <dbReference type="ARBA" id="ARBA00000711"/>
    </source>
</evidence>
<keyword evidence="11 18" id="KW-0808">Transferase</keyword>
<keyword evidence="18" id="KW-0548">Nucleotidyltransferase</keyword>
<evidence type="ECO:0000256" key="15">
    <source>
        <dbReference type="ARBA" id="ARBA00023134"/>
    </source>
</evidence>
<comment type="caution">
    <text evidence="18">The sequence shown here is derived from an EMBL/GenBank/DDBJ whole genome shotgun (WGS) entry which is preliminary data.</text>
</comment>
<dbReference type="UniPathway" id="UPA00148">
    <property type="reaction ID" value="UER00236"/>
</dbReference>
<evidence type="ECO:0000256" key="8">
    <source>
        <dbReference type="ARBA" id="ARBA00012016"/>
    </source>
</evidence>
<organism evidence="18 19">
    <name type="scientific">Sphaerisporangium siamense</name>
    <dbReference type="NCBI Taxonomy" id="795645"/>
    <lineage>
        <taxon>Bacteria</taxon>
        <taxon>Bacillati</taxon>
        <taxon>Actinomycetota</taxon>
        <taxon>Actinomycetes</taxon>
        <taxon>Streptosporangiales</taxon>
        <taxon>Streptosporangiaceae</taxon>
        <taxon>Sphaerisporangium</taxon>
    </lineage>
</organism>
<comment type="function">
    <text evidence="4">Catalyzes ATP-dependent phosphorylation of adenosylcobinamide and addition of GMP to adenosylcobinamide phosphate.</text>
</comment>
<dbReference type="GO" id="GO:0005525">
    <property type="term" value="F:GTP binding"/>
    <property type="evidence" value="ECO:0007669"/>
    <property type="project" value="UniProtKB-KW"/>
</dbReference>
<evidence type="ECO:0000256" key="1">
    <source>
        <dbReference type="ARBA" id="ARBA00000312"/>
    </source>
</evidence>
<dbReference type="Proteomes" id="UP000542210">
    <property type="component" value="Unassembled WGS sequence"/>
</dbReference>
<keyword evidence="19" id="KW-1185">Reference proteome</keyword>